<accession>A0ABW0KZT1</accession>
<dbReference type="Proteomes" id="UP001596052">
    <property type="component" value="Unassembled WGS sequence"/>
</dbReference>
<reference evidence="2" key="1">
    <citation type="journal article" date="2019" name="Int. J. Syst. Evol. Microbiol.">
        <title>The Global Catalogue of Microorganisms (GCM) 10K type strain sequencing project: providing services to taxonomists for standard genome sequencing and annotation.</title>
        <authorList>
            <consortium name="The Broad Institute Genomics Platform"/>
            <consortium name="The Broad Institute Genome Sequencing Center for Infectious Disease"/>
            <person name="Wu L."/>
            <person name="Ma J."/>
        </authorList>
    </citation>
    <scope>NUCLEOTIDE SEQUENCE [LARGE SCALE GENOMIC DNA]</scope>
    <source>
        <strain evidence="2">CGMCC 4.1469</strain>
    </source>
</reference>
<proteinExistence type="predicted"/>
<evidence type="ECO:0008006" key="3">
    <source>
        <dbReference type="Google" id="ProtNLM"/>
    </source>
</evidence>
<organism evidence="1 2">
    <name type="scientific">Prosthecobacter fluviatilis</name>
    <dbReference type="NCBI Taxonomy" id="445931"/>
    <lineage>
        <taxon>Bacteria</taxon>
        <taxon>Pseudomonadati</taxon>
        <taxon>Verrucomicrobiota</taxon>
        <taxon>Verrucomicrobiia</taxon>
        <taxon>Verrucomicrobiales</taxon>
        <taxon>Verrucomicrobiaceae</taxon>
        <taxon>Prosthecobacter</taxon>
    </lineage>
</organism>
<evidence type="ECO:0000313" key="2">
    <source>
        <dbReference type="Proteomes" id="UP001596052"/>
    </source>
</evidence>
<protein>
    <recommendedName>
        <fullName evidence="3">DUF3379 domain-containing protein</fullName>
    </recommendedName>
</protein>
<evidence type="ECO:0000313" key="1">
    <source>
        <dbReference type="EMBL" id="MFC5458032.1"/>
    </source>
</evidence>
<dbReference type="EMBL" id="JBHSMQ010000015">
    <property type="protein sequence ID" value="MFC5458032.1"/>
    <property type="molecule type" value="Genomic_DNA"/>
</dbReference>
<sequence length="115" mass="12733">MKPSTDDDLLAIFARLRRSDREDAPAWCPELLDAPRQRPEPSRRWMPAVLAASSVVVLSLFLGRMPQHGPSLSEALPPLFDVPSGELFASIEPSLMALEAPSDFLLPEHLNLIHP</sequence>
<gene>
    <name evidence="1" type="ORF">ACFQDI_24390</name>
</gene>
<keyword evidence="2" id="KW-1185">Reference proteome</keyword>
<name>A0ABW0KZT1_9BACT</name>
<dbReference type="RefSeq" id="WP_377171962.1">
    <property type="nucleotide sequence ID" value="NZ_JBHSMQ010000015.1"/>
</dbReference>
<comment type="caution">
    <text evidence="1">The sequence shown here is derived from an EMBL/GenBank/DDBJ whole genome shotgun (WGS) entry which is preliminary data.</text>
</comment>